<dbReference type="PANTHER" id="PTHR17920">
    <property type="entry name" value="TRANSMEMBRANE AND COILED-COIL DOMAIN-CONTAINING PROTEIN 4 TMCO4"/>
    <property type="match status" value="1"/>
</dbReference>
<proteinExistence type="inferred from homology"/>
<keyword evidence="7" id="KW-1185">Reference proteome</keyword>
<dbReference type="InterPro" id="IPR029058">
    <property type="entry name" value="AB_hydrolase_fold"/>
</dbReference>
<reference evidence="6 7" key="1">
    <citation type="journal article" date="2010" name="Science">
        <title>Genomic analysis of organismal complexity in the multicellular green alga Volvox carteri.</title>
        <authorList>
            <person name="Prochnik S.E."/>
            <person name="Umen J."/>
            <person name="Nedelcu A.M."/>
            <person name="Hallmann A."/>
            <person name="Miller S.M."/>
            <person name="Nishii I."/>
            <person name="Ferris P."/>
            <person name="Kuo A."/>
            <person name="Mitros T."/>
            <person name="Fritz-Laylin L.K."/>
            <person name="Hellsten U."/>
            <person name="Chapman J."/>
            <person name="Simakov O."/>
            <person name="Rensing S.A."/>
            <person name="Terry A."/>
            <person name="Pangilinan J."/>
            <person name="Kapitonov V."/>
            <person name="Jurka J."/>
            <person name="Salamov A."/>
            <person name="Shapiro H."/>
            <person name="Schmutz J."/>
            <person name="Grimwood J."/>
            <person name="Lindquist E."/>
            <person name="Lucas S."/>
            <person name="Grigoriev I.V."/>
            <person name="Schmitt R."/>
            <person name="Kirk D."/>
            <person name="Rokhsar D.S."/>
        </authorList>
    </citation>
    <scope>NUCLEOTIDE SEQUENCE [LARGE SCALE GENOMIC DNA]</scope>
    <source>
        <strain evidence="7">f. Nagariensis / Eve</strain>
    </source>
</reference>
<dbReference type="EMBL" id="GL378354">
    <property type="protein sequence ID" value="EFJ45907.1"/>
    <property type="molecule type" value="Genomic_DNA"/>
</dbReference>
<dbReference type="InParanoid" id="D8U328"/>
<sequence>WRVALRRAQLGGRILAHMLMQGAHGDRPVMLIGFSIGARLIFHCLLELNRCGARGLVESAVLLGTPVSANEARWTQARAAVAGRLVNAFSTNDWVLGVVFR</sequence>
<protein>
    <recommendedName>
        <fullName evidence="8">DUF726 domain-containing protein</fullName>
    </recommendedName>
</protein>
<evidence type="ECO:0000313" key="6">
    <source>
        <dbReference type="EMBL" id="EFJ45907.1"/>
    </source>
</evidence>
<evidence type="ECO:0000256" key="2">
    <source>
        <dbReference type="ARBA" id="ARBA00009824"/>
    </source>
</evidence>
<name>D8U328_VOLCA</name>
<comment type="similarity">
    <text evidence="2">Belongs to the TMCO4 family.</text>
</comment>
<dbReference type="Proteomes" id="UP000001058">
    <property type="component" value="Unassembled WGS sequence"/>
</dbReference>
<dbReference type="PANTHER" id="PTHR17920:SF3">
    <property type="entry name" value="TRANSMEMBRANE AND COILED-COIL DOMAIN-CONTAINING PROTEIN 4"/>
    <property type="match status" value="1"/>
</dbReference>
<dbReference type="KEGG" id="vcn:VOLCADRAFT_34144"/>
<dbReference type="GeneID" id="9625705"/>
<dbReference type="GO" id="GO:0016020">
    <property type="term" value="C:membrane"/>
    <property type="evidence" value="ECO:0007669"/>
    <property type="project" value="UniProtKB-SubCell"/>
</dbReference>
<gene>
    <name evidence="6" type="ORF">VOLCADRAFT_34144</name>
</gene>
<dbReference type="InterPro" id="IPR007941">
    <property type="entry name" value="DUF726"/>
</dbReference>
<keyword evidence="4" id="KW-1133">Transmembrane helix</keyword>
<dbReference type="Pfam" id="PF05277">
    <property type="entry name" value="DUF726"/>
    <property type="match status" value="1"/>
</dbReference>
<feature type="non-terminal residue" evidence="6">
    <location>
        <position position="1"/>
    </location>
</feature>
<accession>D8U328</accession>
<evidence type="ECO:0000256" key="1">
    <source>
        <dbReference type="ARBA" id="ARBA00004141"/>
    </source>
</evidence>
<keyword evidence="3" id="KW-0812">Transmembrane</keyword>
<dbReference type="AlphaFoldDB" id="D8U328"/>
<dbReference type="Gene3D" id="3.40.50.1820">
    <property type="entry name" value="alpha/beta hydrolase"/>
    <property type="match status" value="1"/>
</dbReference>
<dbReference type="eggNOG" id="KOG2385">
    <property type="taxonomic scope" value="Eukaryota"/>
</dbReference>
<dbReference type="OrthoDB" id="277931at2759"/>
<evidence type="ECO:0000256" key="5">
    <source>
        <dbReference type="ARBA" id="ARBA00023136"/>
    </source>
</evidence>
<keyword evidence="5" id="KW-0472">Membrane</keyword>
<organism evidence="7">
    <name type="scientific">Volvox carteri f. nagariensis</name>
    <dbReference type="NCBI Taxonomy" id="3068"/>
    <lineage>
        <taxon>Eukaryota</taxon>
        <taxon>Viridiplantae</taxon>
        <taxon>Chlorophyta</taxon>
        <taxon>core chlorophytes</taxon>
        <taxon>Chlorophyceae</taxon>
        <taxon>CS clade</taxon>
        <taxon>Chlamydomonadales</taxon>
        <taxon>Volvocaceae</taxon>
        <taxon>Volvox</taxon>
    </lineage>
</organism>
<evidence type="ECO:0000256" key="3">
    <source>
        <dbReference type="ARBA" id="ARBA00022692"/>
    </source>
</evidence>
<feature type="non-terminal residue" evidence="6">
    <location>
        <position position="101"/>
    </location>
</feature>
<evidence type="ECO:0000313" key="7">
    <source>
        <dbReference type="Proteomes" id="UP000001058"/>
    </source>
</evidence>
<comment type="subcellular location">
    <subcellularLocation>
        <location evidence="1">Membrane</location>
        <topology evidence="1">Multi-pass membrane protein</topology>
    </subcellularLocation>
</comment>
<dbReference type="SUPFAM" id="SSF53474">
    <property type="entry name" value="alpha/beta-Hydrolases"/>
    <property type="match status" value="1"/>
</dbReference>
<evidence type="ECO:0008006" key="8">
    <source>
        <dbReference type="Google" id="ProtNLM"/>
    </source>
</evidence>
<dbReference type="RefSeq" id="XP_002952985.1">
    <property type="nucleotide sequence ID" value="XM_002952939.1"/>
</dbReference>
<evidence type="ECO:0000256" key="4">
    <source>
        <dbReference type="ARBA" id="ARBA00022989"/>
    </source>
</evidence>